<evidence type="ECO:0008006" key="4">
    <source>
        <dbReference type="Google" id="ProtNLM"/>
    </source>
</evidence>
<feature type="signal peptide" evidence="1">
    <location>
        <begin position="1"/>
        <end position="18"/>
    </location>
</feature>
<name>A0A3E0WHV0_9GAMM</name>
<dbReference type="InterPro" id="IPR021383">
    <property type="entry name" value="DUF3015"/>
</dbReference>
<reference evidence="3" key="1">
    <citation type="submission" date="2017-05" db="EMBL/GenBank/DDBJ databases">
        <authorList>
            <person name="Sharma S."/>
            <person name="Sidhu C."/>
            <person name="Pinnaka A.K."/>
        </authorList>
    </citation>
    <scope>NUCLEOTIDE SEQUENCE [LARGE SCALE GENOMIC DNA]</scope>
    <source>
        <strain evidence="3">AK93</strain>
    </source>
</reference>
<feature type="chain" id="PRO_5017786069" description="DUF3015 domain-containing protein" evidence="1">
    <location>
        <begin position="19"/>
        <end position="156"/>
    </location>
</feature>
<evidence type="ECO:0000313" key="2">
    <source>
        <dbReference type="EMBL" id="RFA31803.1"/>
    </source>
</evidence>
<comment type="caution">
    <text evidence="2">The sequence shown here is derived from an EMBL/GenBank/DDBJ whole genome shotgun (WGS) entry which is preliminary data.</text>
</comment>
<gene>
    <name evidence="2" type="ORF">CAL65_21445</name>
</gene>
<evidence type="ECO:0000256" key="1">
    <source>
        <dbReference type="SAM" id="SignalP"/>
    </source>
</evidence>
<dbReference type="EMBL" id="NFZW01000040">
    <property type="protein sequence ID" value="RFA31803.1"/>
    <property type="molecule type" value="Genomic_DNA"/>
</dbReference>
<dbReference type="Proteomes" id="UP000256763">
    <property type="component" value="Unassembled WGS sequence"/>
</dbReference>
<keyword evidence="1" id="KW-0732">Signal</keyword>
<evidence type="ECO:0000313" key="3">
    <source>
        <dbReference type="Proteomes" id="UP000256763"/>
    </source>
</evidence>
<sequence>MIALAALSGAVFMGTAHAENTGCGLGTMVWDGQSGIAPQVLAVTTNGISGNQTFGITSGTLGCSQDGVVESSEKLAMFTGSNIDALARDMATGEGESLHVLADLMGIEDADKPAFFAMTRDNFEQIFRSNDVTAEDVLAALNDTLADDAALSRYAA</sequence>
<dbReference type="OrthoDB" id="334910at2"/>
<organism evidence="2 3">
    <name type="scientific">Alkalilimnicola ehrlichii</name>
    <dbReference type="NCBI Taxonomy" id="351052"/>
    <lineage>
        <taxon>Bacteria</taxon>
        <taxon>Pseudomonadati</taxon>
        <taxon>Pseudomonadota</taxon>
        <taxon>Gammaproteobacteria</taxon>
        <taxon>Chromatiales</taxon>
        <taxon>Ectothiorhodospiraceae</taxon>
        <taxon>Alkalilimnicola</taxon>
    </lineage>
</organism>
<keyword evidence="3" id="KW-1185">Reference proteome</keyword>
<dbReference type="Pfam" id="PF11220">
    <property type="entry name" value="DUF3015"/>
    <property type="match status" value="1"/>
</dbReference>
<dbReference type="AlphaFoldDB" id="A0A3E0WHV0"/>
<proteinExistence type="predicted"/>
<accession>A0A3E0WHV0</accession>
<protein>
    <recommendedName>
        <fullName evidence="4">DUF3015 domain-containing protein</fullName>
    </recommendedName>
</protein>